<dbReference type="EMBL" id="BAABJQ010000062">
    <property type="protein sequence ID" value="GAA5202296.1"/>
    <property type="molecule type" value="Genomic_DNA"/>
</dbReference>
<sequence>MPQLETPAGSFVSGIPDRPTWTVHHGQQFGVQIRLDPLGAFSLFGVPMLELSNRIVDLSDLLGADAERWAGRLSDVQLRLRYGRRTSMLRDRRRGTPAPAGTRYTW</sequence>
<evidence type="ECO:0000313" key="2">
    <source>
        <dbReference type="Proteomes" id="UP001501570"/>
    </source>
</evidence>
<accession>A0ABP9SUC2</accession>
<dbReference type="Proteomes" id="UP001501570">
    <property type="component" value="Unassembled WGS sequence"/>
</dbReference>
<name>A0ABP9SUC2_9ACTN</name>
<proteinExistence type="predicted"/>
<reference evidence="2" key="1">
    <citation type="journal article" date="2019" name="Int. J. Syst. Evol. Microbiol.">
        <title>The Global Catalogue of Microorganisms (GCM) 10K type strain sequencing project: providing services to taxonomists for standard genome sequencing and annotation.</title>
        <authorList>
            <consortium name="The Broad Institute Genomics Platform"/>
            <consortium name="The Broad Institute Genome Sequencing Center for Infectious Disease"/>
            <person name="Wu L."/>
            <person name="Ma J."/>
        </authorList>
    </citation>
    <scope>NUCLEOTIDE SEQUENCE [LARGE SCALE GENOMIC DNA]</scope>
    <source>
        <strain evidence="2">JCM 18304</strain>
    </source>
</reference>
<protein>
    <submittedName>
        <fullName evidence="1">Uncharacterized protein</fullName>
    </submittedName>
</protein>
<organism evidence="1 2">
    <name type="scientific">Rugosimonospora acidiphila</name>
    <dbReference type="NCBI Taxonomy" id="556531"/>
    <lineage>
        <taxon>Bacteria</taxon>
        <taxon>Bacillati</taxon>
        <taxon>Actinomycetota</taxon>
        <taxon>Actinomycetes</taxon>
        <taxon>Micromonosporales</taxon>
        <taxon>Micromonosporaceae</taxon>
        <taxon>Rugosimonospora</taxon>
    </lineage>
</organism>
<evidence type="ECO:0000313" key="1">
    <source>
        <dbReference type="EMBL" id="GAA5202296.1"/>
    </source>
</evidence>
<comment type="caution">
    <text evidence="1">The sequence shown here is derived from an EMBL/GenBank/DDBJ whole genome shotgun (WGS) entry which is preliminary data.</text>
</comment>
<keyword evidence="2" id="KW-1185">Reference proteome</keyword>
<gene>
    <name evidence="1" type="ORF">GCM10023322_83990</name>
</gene>